<evidence type="ECO:0008006" key="3">
    <source>
        <dbReference type="Google" id="ProtNLM"/>
    </source>
</evidence>
<accession>A0A8T0WKL5</accession>
<evidence type="ECO:0000313" key="2">
    <source>
        <dbReference type="Proteomes" id="UP000823388"/>
    </source>
</evidence>
<dbReference type="InterPro" id="IPR055312">
    <property type="entry name" value="FBL15-like"/>
</dbReference>
<dbReference type="PANTHER" id="PTHR34709">
    <property type="entry name" value="OS10G0396666 PROTEIN"/>
    <property type="match status" value="1"/>
</dbReference>
<proteinExistence type="predicted"/>
<organism evidence="1 2">
    <name type="scientific">Panicum virgatum</name>
    <name type="common">Blackwell switchgrass</name>
    <dbReference type="NCBI Taxonomy" id="38727"/>
    <lineage>
        <taxon>Eukaryota</taxon>
        <taxon>Viridiplantae</taxon>
        <taxon>Streptophyta</taxon>
        <taxon>Embryophyta</taxon>
        <taxon>Tracheophyta</taxon>
        <taxon>Spermatophyta</taxon>
        <taxon>Magnoliopsida</taxon>
        <taxon>Liliopsida</taxon>
        <taxon>Poales</taxon>
        <taxon>Poaceae</taxon>
        <taxon>PACMAD clade</taxon>
        <taxon>Panicoideae</taxon>
        <taxon>Panicodae</taxon>
        <taxon>Paniceae</taxon>
        <taxon>Panicinae</taxon>
        <taxon>Panicum</taxon>
        <taxon>Panicum sect. Hiantes</taxon>
    </lineage>
</organism>
<dbReference type="SUPFAM" id="SSF81383">
    <property type="entry name" value="F-box domain"/>
    <property type="match status" value="1"/>
</dbReference>
<dbReference type="PANTHER" id="PTHR34709:SF68">
    <property type="entry name" value="OS07G0550432 PROTEIN"/>
    <property type="match status" value="1"/>
</dbReference>
<protein>
    <recommendedName>
        <fullName evidence="3">F-box domain-containing protein</fullName>
    </recommendedName>
</protein>
<gene>
    <name evidence="1" type="ORF">PVAP13_2KG501900</name>
</gene>
<name>A0A8T0WKL5_PANVG</name>
<evidence type="ECO:0000313" key="1">
    <source>
        <dbReference type="EMBL" id="KAG2646316.1"/>
    </source>
</evidence>
<dbReference type="EMBL" id="CM029039">
    <property type="protein sequence ID" value="KAG2646316.1"/>
    <property type="molecule type" value="Genomic_DNA"/>
</dbReference>
<reference evidence="1" key="1">
    <citation type="submission" date="2020-05" db="EMBL/GenBank/DDBJ databases">
        <title>WGS assembly of Panicum virgatum.</title>
        <authorList>
            <person name="Lovell J.T."/>
            <person name="Jenkins J."/>
            <person name="Shu S."/>
            <person name="Juenger T.E."/>
            <person name="Schmutz J."/>
        </authorList>
    </citation>
    <scope>NUCLEOTIDE SEQUENCE</scope>
    <source>
        <strain evidence="1">AP13</strain>
    </source>
</reference>
<keyword evidence="2" id="KW-1185">Reference proteome</keyword>
<comment type="caution">
    <text evidence="1">The sequence shown here is derived from an EMBL/GenBank/DDBJ whole genome shotgun (WGS) entry which is preliminary data.</text>
</comment>
<dbReference type="AlphaFoldDB" id="A0A8T0WKL5"/>
<dbReference type="Proteomes" id="UP000823388">
    <property type="component" value="Chromosome 2K"/>
</dbReference>
<sequence length="197" mass="21743">MGEHQRRHRPGSGEDRISGLPDALLHEILVRLRSAAAAARTSVLSRRWRYVWAHLPELHLVARRAAAAASFPAAVDAALGGYLAPTLEHLGVSHITDQHGRDLRIPAGRIAPWLHFAAEHVVGELNLCLRVPQTFALSTPEFVEDEAVLELPVCGRAKRIELYIEFLYINCAPLGILIVHRSATSQSIHDRKTISSV</sequence>
<dbReference type="InterPro" id="IPR036047">
    <property type="entry name" value="F-box-like_dom_sf"/>
</dbReference>